<dbReference type="InterPro" id="IPR001753">
    <property type="entry name" value="Enoyl-CoA_hydra/iso"/>
</dbReference>
<comment type="catalytic activity">
    <reaction evidence="5">
        <text>a 4-saturated-(3S)-3-hydroxyacyl-CoA = a (3E)-enoyl-CoA + H2O</text>
        <dbReference type="Rhea" id="RHEA:20724"/>
        <dbReference type="ChEBI" id="CHEBI:15377"/>
        <dbReference type="ChEBI" id="CHEBI:58521"/>
        <dbReference type="ChEBI" id="CHEBI:137480"/>
        <dbReference type="EC" id="4.2.1.17"/>
    </reaction>
</comment>
<dbReference type="GO" id="GO:0016853">
    <property type="term" value="F:isomerase activity"/>
    <property type="evidence" value="ECO:0007669"/>
    <property type="project" value="InterPro"/>
</dbReference>
<keyword evidence="3" id="KW-0276">Fatty acid metabolism</keyword>
<dbReference type="EC" id="4.2.1.17" evidence="7"/>
<name>C0ZMC9_RHOE4</name>
<dbReference type="Pfam" id="PF00378">
    <property type="entry name" value="ECH_1"/>
    <property type="match status" value="1"/>
</dbReference>
<dbReference type="PROSITE" id="PS00166">
    <property type="entry name" value="ENOYL_COA_HYDRATASE"/>
    <property type="match status" value="1"/>
</dbReference>
<keyword evidence="7" id="KW-0456">Lyase</keyword>
<dbReference type="NCBIfam" id="NF005699">
    <property type="entry name" value="PRK07509.1"/>
    <property type="match status" value="1"/>
</dbReference>
<dbReference type="HOGENOM" id="CLU_009834_7_0_11"/>
<comment type="catalytic activity">
    <reaction evidence="4">
        <text>a (3S)-3-hydroxyacyl-CoA = a (2E)-enoyl-CoA + H2O</text>
        <dbReference type="Rhea" id="RHEA:16105"/>
        <dbReference type="ChEBI" id="CHEBI:15377"/>
        <dbReference type="ChEBI" id="CHEBI:57318"/>
        <dbReference type="ChEBI" id="CHEBI:58856"/>
        <dbReference type="EC" id="4.2.1.17"/>
    </reaction>
</comment>
<evidence type="ECO:0000313" key="7">
    <source>
        <dbReference type="EMBL" id="BAH35187.1"/>
    </source>
</evidence>
<evidence type="ECO:0000256" key="4">
    <source>
        <dbReference type="ARBA" id="ARBA00023709"/>
    </source>
</evidence>
<dbReference type="PANTHER" id="PTHR43149:SF1">
    <property type="entry name" value="DELTA(3,5)-DELTA(2,4)-DIENOYL-COA ISOMERASE, MITOCHONDRIAL"/>
    <property type="match status" value="1"/>
</dbReference>
<dbReference type="InterPro" id="IPR018376">
    <property type="entry name" value="Enoyl-CoA_hyd/isom_CS"/>
</dbReference>
<evidence type="ECO:0000313" key="8">
    <source>
        <dbReference type="Proteomes" id="UP000002204"/>
    </source>
</evidence>
<evidence type="ECO:0000256" key="3">
    <source>
        <dbReference type="ARBA" id="ARBA00022832"/>
    </source>
</evidence>
<dbReference type="CDD" id="cd06558">
    <property type="entry name" value="crotonase-like"/>
    <property type="match status" value="1"/>
</dbReference>
<organism evidence="7 8">
    <name type="scientific">Rhodococcus erythropolis (strain PR4 / NBRC 100887)</name>
    <dbReference type="NCBI Taxonomy" id="234621"/>
    <lineage>
        <taxon>Bacteria</taxon>
        <taxon>Bacillati</taxon>
        <taxon>Actinomycetota</taxon>
        <taxon>Actinomycetes</taxon>
        <taxon>Mycobacteriales</taxon>
        <taxon>Nocardiaceae</taxon>
        <taxon>Rhodococcus</taxon>
        <taxon>Rhodococcus erythropolis group</taxon>
    </lineage>
</organism>
<accession>C0ZMC9</accession>
<dbReference type="InterPro" id="IPR029045">
    <property type="entry name" value="ClpP/crotonase-like_dom_sf"/>
</dbReference>
<protein>
    <submittedName>
        <fullName evidence="7">Putative enoyl-CoA hydratase</fullName>
        <ecNumber evidence="7">4.2.1.17</ecNumber>
    </submittedName>
</protein>
<dbReference type="EMBL" id="AP008957">
    <property type="protein sequence ID" value="BAH35187.1"/>
    <property type="molecule type" value="Genomic_DNA"/>
</dbReference>
<dbReference type="GO" id="GO:0006631">
    <property type="term" value="P:fatty acid metabolic process"/>
    <property type="evidence" value="ECO:0007669"/>
    <property type="project" value="UniProtKB-KW"/>
</dbReference>
<proteinExistence type="inferred from homology"/>
<gene>
    <name evidence="7" type="ordered locus">RER_44790</name>
</gene>
<reference evidence="7 8" key="2">
    <citation type="journal article" date="2006" name="Environ. Microbiol.">
        <title>Sequence analysis of three plasmids harboured in Rhodococcus erythropolis strain PR4.</title>
        <authorList>
            <person name="Sekine M."/>
            <person name="Tanikawa S."/>
            <person name="Omata S."/>
            <person name="Saito M."/>
            <person name="Fujisawa T."/>
            <person name="Tsukatani N."/>
            <person name="Tajima T."/>
            <person name="Sekigawa T."/>
            <person name="Kosugi H."/>
            <person name="Matsuo Y."/>
            <person name="Nishiko R."/>
            <person name="Imamura K."/>
            <person name="Ito M."/>
            <person name="Narita H."/>
            <person name="Tago S."/>
            <person name="Fujita N."/>
            <person name="Harayama S."/>
        </authorList>
    </citation>
    <scope>NUCLEOTIDE SEQUENCE [LARGE SCALE GENOMIC DNA]</scope>
    <source>
        <strain evidence="8">PR4 / NBRC 100887</strain>
    </source>
</reference>
<reference evidence="8" key="1">
    <citation type="submission" date="2005-03" db="EMBL/GenBank/DDBJ databases">
        <title>Comparison of the complete genome sequences of Rhodococcus erythropolis PR4 and Rhodococcus opacus B4.</title>
        <authorList>
            <person name="Takarada H."/>
            <person name="Sekine M."/>
            <person name="Hosoyama A."/>
            <person name="Yamada R."/>
            <person name="Fujisawa T."/>
            <person name="Omata S."/>
            <person name="Shimizu A."/>
            <person name="Tsukatani N."/>
            <person name="Tanikawa S."/>
            <person name="Fujita N."/>
            <person name="Harayama S."/>
        </authorList>
    </citation>
    <scope>NUCLEOTIDE SEQUENCE [LARGE SCALE GENOMIC DNA]</scope>
    <source>
        <strain evidence="8">PR4 / NBRC 100887</strain>
    </source>
</reference>
<evidence type="ECO:0000256" key="5">
    <source>
        <dbReference type="ARBA" id="ARBA00023717"/>
    </source>
</evidence>
<evidence type="ECO:0000256" key="2">
    <source>
        <dbReference type="ARBA" id="ARBA00005254"/>
    </source>
</evidence>
<sequence>MTNPRRTYSQVSSSGKCRIGGVAVSDRVRVEVVQSVAYVTLNRPEKLNGLDLDMLDALVDAARTIRTDRSIRGVVLQGAGDAFSAGLDFASAGKQPRRMAKAFAKFPGQKTNLFQRVCWVWRELPVPVIAVVHGHCFGGGLQLALAADFRFTTPDCTFSVMEAKWGLIPDMTGTVTMRELAAMDVVKRLAMTAELFDGNQALEWGFVSGVSDNPIKPAQELLSQITTRSPDAVAATKTLLHKTWNRSPRGAFWIESRIQLALMRGKNHKIVRTANAAKKLPEFAIRKFG</sequence>
<dbReference type="AlphaFoldDB" id="C0ZMC9"/>
<dbReference type="PANTHER" id="PTHR43149">
    <property type="entry name" value="ENOYL-COA HYDRATASE"/>
    <property type="match status" value="1"/>
</dbReference>
<evidence type="ECO:0000256" key="1">
    <source>
        <dbReference type="ARBA" id="ARBA00002994"/>
    </source>
</evidence>
<dbReference type="eggNOG" id="COG1024">
    <property type="taxonomic scope" value="Bacteria"/>
</dbReference>
<dbReference type="SUPFAM" id="SSF52096">
    <property type="entry name" value="ClpP/crotonase"/>
    <property type="match status" value="1"/>
</dbReference>
<keyword evidence="3" id="KW-0443">Lipid metabolism</keyword>
<dbReference type="KEGG" id="rer:RER_44790"/>
<comment type="similarity">
    <text evidence="2 6">Belongs to the enoyl-CoA hydratase/isomerase family.</text>
</comment>
<comment type="function">
    <text evidence="1">Could possibly oxidize fatty acids using specific components.</text>
</comment>
<evidence type="ECO:0000256" key="6">
    <source>
        <dbReference type="RuleBase" id="RU003707"/>
    </source>
</evidence>
<dbReference type="GO" id="GO:0018812">
    <property type="term" value="F:3-hydroxyacyl-CoA dehydratase activity"/>
    <property type="evidence" value="ECO:0007669"/>
    <property type="project" value="RHEA"/>
</dbReference>
<dbReference type="Proteomes" id="UP000002204">
    <property type="component" value="Chromosome"/>
</dbReference>
<dbReference type="Gene3D" id="3.90.226.10">
    <property type="entry name" value="2-enoyl-CoA Hydratase, Chain A, domain 1"/>
    <property type="match status" value="1"/>
</dbReference>
<dbReference type="InterPro" id="IPR045002">
    <property type="entry name" value="Ech1-like"/>
</dbReference>